<sequence length="227" mass="25224">MFQANAEGDSDKLVDPPKVEDKIGVVPHGLSTDSDVVKINAEKFEFQAEVSWLAYGLCSAPKTLIKSPFRASRAIMGDSNYICRVSFSSSGCGKNLQMEEMKVASDLLVGDPASLEKKIDAIHFGASHGLLQQGNPEYNAKRQQLYEYYHPLEFSPTIGLEEWRKTQGLLVEGGLTYDSIRQSVGNANIPFREGVKEKTIATRRSEIKTIIFPSANRRDFDDEQSQS</sequence>
<dbReference type="SUPFAM" id="SSF56784">
    <property type="entry name" value="HAD-like"/>
    <property type="match status" value="1"/>
</dbReference>
<keyword evidence="5" id="KW-0547">Nucleotide-binding</keyword>
<dbReference type="GO" id="GO:0004252">
    <property type="term" value="F:serine-type endopeptidase activity"/>
    <property type="evidence" value="ECO:0007669"/>
    <property type="project" value="InterPro"/>
</dbReference>
<evidence type="ECO:0000256" key="7">
    <source>
        <dbReference type="ARBA" id="ARBA00022842"/>
    </source>
</evidence>
<reference evidence="9" key="1">
    <citation type="submission" date="2014-07" db="EMBL/GenBank/DDBJ databases">
        <title>Identification of a novel salt tolerance gene in wild soybean by whole-genome sequencing.</title>
        <authorList>
            <person name="Lam H.-M."/>
            <person name="Qi X."/>
            <person name="Li M.-W."/>
            <person name="Liu X."/>
            <person name="Xie M."/>
            <person name="Ni M."/>
            <person name="Xu X."/>
        </authorList>
    </citation>
    <scope>NUCLEOTIDE SEQUENCE [LARGE SCALE GENOMIC DNA]</scope>
    <source>
        <tissue evidence="9">Root</tissue>
    </source>
</reference>
<evidence type="ECO:0000256" key="4">
    <source>
        <dbReference type="ARBA" id="ARBA00022723"/>
    </source>
</evidence>
<keyword evidence="8" id="KW-0546">Nucleotide metabolism</keyword>
<evidence type="ECO:0000256" key="1">
    <source>
        <dbReference type="ARBA" id="ARBA00000815"/>
    </source>
</evidence>
<dbReference type="Proteomes" id="UP000053555">
    <property type="component" value="Unassembled WGS sequence"/>
</dbReference>
<dbReference type="InterPro" id="IPR036412">
    <property type="entry name" value="HAD-like_sf"/>
</dbReference>
<dbReference type="PANTHER" id="PTHR13045">
    <property type="entry name" value="5'-NUCLEOTIDASE"/>
    <property type="match status" value="1"/>
</dbReference>
<name>A0A0B2PCN7_GLYSO</name>
<dbReference type="GO" id="GO:0008253">
    <property type="term" value="F:5'-nucleotidase activity"/>
    <property type="evidence" value="ECO:0007669"/>
    <property type="project" value="UniProtKB-EC"/>
</dbReference>
<gene>
    <name evidence="9" type="ORF">glysoja_050124</name>
</gene>
<evidence type="ECO:0000256" key="6">
    <source>
        <dbReference type="ARBA" id="ARBA00022801"/>
    </source>
</evidence>
<dbReference type="GO" id="GO:0006508">
    <property type="term" value="P:proteolysis"/>
    <property type="evidence" value="ECO:0007669"/>
    <property type="project" value="InterPro"/>
</dbReference>
<dbReference type="Gene3D" id="1.10.150.340">
    <property type="entry name" value="Pyrimidine 5'-nucleotidase (UMPH-1), N-terminal domain"/>
    <property type="match status" value="1"/>
</dbReference>
<protein>
    <recommendedName>
        <fullName evidence="3">5'-nucleotidase</fullName>
        <ecNumber evidence="3">3.1.3.5</ecNumber>
    </recommendedName>
</protein>
<evidence type="ECO:0000256" key="3">
    <source>
        <dbReference type="ARBA" id="ARBA00012643"/>
    </source>
</evidence>
<dbReference type="EMBL" id="KN668337">
    <property type="protein sequence ID" value="KHN05402.1"/>
    <property type="molecule type" value="Genomic_DNA"/>
</dbReference>
<evidence type="ECO:0000256" key="8">
    <source>
        <dbReference type="ARBA" id="ARBA00023080"/>
    </source>
</evidence>
<dbReference type="PANTHER" id="PTHR13045:SF0">
    <property type="entry name" value="7-METHYLGUANOSINE PHOSPHATE-SPECIFIC 5'-NUCLEOTIDASE"/>
    <property type="match status" value="1"/>
</dbReference>
<dbReference type="Pfam" id="PF05822">
    <property type="entry name" value="UMPH-1"/>
    <property type="match status" value="1"/>
</dbReference>
<keyword evidence="4" id="KW-0479">Metal-binding</keyword>
<dbReference type="InterPro" id="IPR023214">
    <property type="entry name" value="HAD_sf"/>
</dbReference>
<organism evidence="9">
    <name type="scientific">Glycine soja</name>
    <name type="common">Wild soybean</name>
    <dbReference type="NCBI Taxonomy" id="3848"/>
    <lineage>
        <taxon>Eukaryota</taxon>
        <taxon>Viridiplantae</taxon>
        <taxon>Streptophyta</taxon>
        <taxon>Embryophyta</taxon>
        <taxon>Tracheophyta</taxon>
        <taxon>Spermatophyta</taxon>
        <taxon>Magnoliopsida</taxon>
        <taxon>eudicotyledons</taxon>
        <taxon>Gunneridae</taxon>
        <taxon>Pentapetalae</taxon>
        <taxon>rosids</taxon>
        <taxon>fabids</taxon>
        <taxon>Fabales</taxon>
        <taxon>Fabaceae</taxon>
        <taxon>Papilionoideae</taxon>
        <taxon>50 kb inversion clade</taxon>
        <taxon>NPAAA clade</taxon>
        <taxon>indigoferoid/millettioid clade</taxon>
        <taxon>Phaseoleae</taxon>
        <taxon>Glycine</taxon>
        <taxon>Glycine subgen. Soja</taxon>
    </lineage>
</organism>
<evidence type="ECO:0000313" key="9">
    <source>
        <dbReference type="EMBL" id="KHN05402.1"/>
    </source>
</evidence>
<dbReference type="GO" id="GO:0005737">
    <property type="term" value="C:cytoplasm"/>
    <property type="evidence" value="ECO:0007669"/>
    <property type="project" value="InterPro"/>
</dbReference>
<dbReference type="AlphaFoldDB" id="A0A0B2PCN7"/>
<evidence type="ECO:0000256" key="5">
    <source>
        <dbReference type="ARBA" id="ARBA00022741"/>
    </source>
</evidence>
<dbReference type="EC" id="3.1.3.5" evidence="3"/>
<evidence type="ECO:0000256" key="2">
    <source>
        <dbReference type="ARBA" id="ARBA00008389"/>
    </source>
</evidence>
<keyword evidence="7" id="KW-0460">Magnesium</keyword>
<proteinExistence type="inferred from homology"/>
<dbReference type="GO" id="GO:0009117">
    <property type="term" value="P:nucleotide metabolic process"/>
    <property type="evidence" value="ECO:0007669"/>
    <property type="project" value="UniProtKB-KW"/>
</dbReference>
<comment type="catalytic activity">
    <reaction evidence="1">
        <text>a ribonucleoside 5'-phosphate + H2O = a ribonucleoside + phosphate</text>
        <dbReference type="Rhea" id="RHEA:12484"/>
        <dbReference type="ChEBI" id="CHEBI:15377"/>
        <dbReference type="ChEBI" id="CHEBI:18254"/>
        <dbReference type="ChEBI" id="CHEBI:43474"/>
        <dbReference type="ChEBI" id="CHEBI:58043"/>
        <dbReference type="EC" id="3.1.3.5"/>
    </reaction>
</comment>
<accession>A0A0B2PCN7</accession>
<dbReference type="InterPro" id="IPR006434">
    <property type="entry name" value="Pyrimidine_nucleotidase_eu"/>
</dbReference>
<dbReference type="GO" id="GO:0004176">
    <property type="term" value="F:ATP-dependent peptidase activity"/>
    <property type="evidence" value="ECO:0007669"/>
    <property type="project" value="InterPro"/>
</dbReference>
<comment type="similarity">
    <text evidence="2">Belongs to the pyrimidine 5'-nucleotidase family.</text>
</comment>
<dbReference type="Gene3D" id="3.40.50.1000">
    <property type="entry name" value="HAD superfamily/HAD-like"/>
    <property type="match status" value="1"/>
</dbReference>
<keyword evidence="6" id="KW-0378">Hydrolase</keyword>
<dbReference type="GO" id="GO:0000287">
    <property type="term" value="F:magnesium ion binding"/>
    <property type="evidence" value="ECO:0007669"/>
    <property type="project" value="InterPro"/>
</dbReference>
<dbReference type="GO" id="GO:0000166">
    <property type="term" value="F:nucleotide binding"/>
    <property type="evidence" value="ECO:0007669"/>
    <property type="project" value="UniProtKB-KW"/>
</dbReference>